<dbReference type="Gene3D" id="1.20.1250.20">
    <property type="entry name" value="MFS general substrate transporter like domains"/>
    <property type="match status" value="1"/>
</dbReference>
<comment type="subcellular location">
    <subcellularLocation>
        <location evidence="1">Membrane</location>
        <topology evidence="1">Multi-pass membrane protein</topology>
    </subcellularLocation>
</comment>
<evidence type="ECO:0000313" key="6">
    <source>
        <dbReference type="EMBL" id="RYO88062.1"/>
    </source>
</evidence>
<sequence>MADNHAIVMSSTDRGKGLSRTTGCFNGRLLHACGLIALSQANFGMDQGAFNGIKAMDAFIRKFGVLNERTGQYELETYYLPLLNSLTYIGFAFGLITGNYISRRWERKKCTFTMCAWAIVGAIILLTSYTKQQMLAVRIVAYLYIGMELALVPVLQSELMLAPVRGLVAGAYQSGLPLEGDKSWRIPLGLFFIIPTAIARGVWFMDKSPRWLLIKGREEEARASLQALRLGKFSQAQIDAELEEQKASLAMDA</sequence>
<dbReference type="EMBL" id="QJNS01000092">
    <property type="protein sequence ID" value="RYO88062.1"/>
    <property type="molecule type" value="Genomic_DNA"/>
</dbReference>
<organism evidence="6 7">
    <name type="scientific">Monosporascus cannonballus</name>
    <dbReference type="NCBI Taxonomy" id="155416"/>
    <lineage>
        <taxon>Eukaryota</taxon>
        <taxon>Fungi</taxon>
        <taxon>Dikarya</taxon>
        <taxon>Ascomycota</taxon>
        <taxon>Pezizomycotina</taxon>
        <taxon>Sordariomycetes</taxon>
        <taxon>Xylariomycetidae</taxon>
        <taxon>Xylariales</taxon>
        <taxon>Xylariales incertae sedis</taxon>
        <taxon>Monosporascus</taxon>
    </lineage>
</organism>
<dbReference type="Proteomes" id="UP000294003">
    <property type="component" value="Unassembled WGS sequence"/>
</dbReference>
<keyword evidence="3 5" id="KW-1133">Transmembrane helix</keyword>
<accession>A0ABY0H971</accession>
<evidence type="ECO:0000256" key="5">
    <source>
        <dbReference type="SAM" id="Phobius"/>
    </source>
</evidence>
<evidence type="ECO:0000256" key="4">
    <source>
        <dbReference type="ARBA" id="ARBA00023136"/>
    </source>
</evidence>
<dbReference type="SUPFAM" id="SSF103473">
    <property type="entry name" value="MFS general substrate transporter"/>
    <property type="match status" value="1"/>
</dbReference>
<proteinExistence type="predicted"/>
<dbReference type="Pfam" id="PF00083">
    <property type="entry name" value="Sugar_tr"/>
    <property type="match status" value="2"/>
</dbReference>
<feature type="transmembrane region" description="Helical" evidence="5">
    <location>
        <begin position="78"/>
        <end position="98"/>
    </location>
</feature>
<comment type="caution">
    <text evidence="6">The sequence shown here is derived from an EMBL/GenBank/DDBJ whole genome shotgun (WGS) entry which is preliminary data.</text>
</comment>
<evidence type="ECO:0000256" key="2">
    <source>
        <dbReference type="ARBA" id="ARBA00022692"/>
    </source>
</evidence>
<name>A0ABY0H971_9PEZI</name>
<evidence type="ECO:0000313" key="7">
    <source>
        <dbReference type="Proteomes" id="UP000294003"/>
    </source>
</evidence>
<evidence type="ECO:0008006" key="8">
    <source>
        <dbReference type="Google" id="ProtNLM"/>
    </source>
</evidence>
<dbReference type="PANTHER" id="PTHR48022">
    <property type="entry name" value="PLASTIDIC GLUCOSE TRANSPORTER 4"/>
    <property type="match status" value="1"/>
</dbReference>
<gene>
    <name evidence="6" type="ORF">DL762_003947</name>
</gene>
<dbReference type="InterPro" id="IPR005828">
    <property type="entry name" value="MFS_sugar_transport-like"/>
</dbReference>
<dbReference type="InterPro" id="IPR036259">
    <property type="entry name" value="MFS_trans_sf"/>
</dbReference>
<feature type="transmembrane region" description="Helical" evidence="5">
    <location>
        <begin position="186"/>
        <end position="205"/>
    </location>
</feature>
<keyword evidence="2 5" id="KW-0812">Transmembrane</keyword>
<evidence type="ECO:0000256" key="1">
    <source>
        <dbReference type="ARBA" id="ARBA00004141"/>
    </source>
</evidence>
<reference evidence="6 7" key="1">
    <citation type="submission" date="2018-06" db="EMBL/GenBank/DDBJ databases">
        <title>Complete Genomes of Monosporascus.</title>
        <authorList>
            <person name="Robinson A.J."/>
            <person name="Natvig D.O."/>
        </authorList>
    </citation>
    <scope>NUCLEOTIDE SEQUENCE [LARGE SCALE GENOMIC DNA]</scope>
    <source>
        <strain evidence="6 7">CBS 609.92</strain>
    </source>
</reference>
<keyword evidence="7" id="KW-1185">Reference proteome</keyword>
<dbReference type="PANTHER" id="PTHR48022:SF2">
    <property type="entry name" value="PLASTIDIC GLUCOSE TRANSPORTER 4"/>
    <property type="match status" value="1"/>
</dbReference>
<feature type="transmembrane region" description="Helical" evidence="5">
    <location>
        <begin position="135"/>
        <end position="155"/>
    </location>
</feature>
<evidence type="ECO:0000256" key="3">
    <source>
        <dbReference type="ARBA" id="ARBA00022989"/>
    </source>
</evidence>
<protein>
    <recommendedName>
        <fullName evidence="8">Major facilitator superfamily (MFS) profile domain-containing protein</fullName>
    </recommendedName>
</protein>
<dbReference type="InterPro" id="IPR050360">
    <property type="entry name" value="MFS_Sugar_Transporters"/>
</dbReference>
<feature type="transmembrane region" description="Helical" evidence="5">
    <location>
        <begin position="110"/>
        <end position="129"/>
    </location>
</feature>
<keyword evidence="4 5" id="KW-0472">Membrane</keyword>